<feature type="region of interest" description="Disordered" evidence="1">
    <location>
        <begin position="254"/>
        <end position="279"/>
    </location>
</feature>
<evidence type="ECO:0000313" key="2">
    <source>
        <dbReference type="EMBL" id="CAG8491033.1"/>
    </source>
</evidence>
<reference evidence="2" key="1">
    <citation type="submission" date="2021-06" db="EMBL/GenBank/DDBJ databases">
        <authorList>
            <person name="Kallberg Y."/>
            <person name="Tangrot J."/>
            <person name="Rosling A."/>
        </authorList>
    </citation>
    <scope>NUCLEOTIDE SEQUENCE</scope>
    <source>
        <strain evidence="2">IN212</strain>
    </source>
</reference>
<dbReference type="EMBL" id="CAJVPZ010001374">
    <property type="protein sequence ID" value="CAG8491033.1"/>
    <property type="molecule type" value="Genomic_DNA"/>
</dbReference>
<proteinExistence type="predicted"/>
<feature type="non-terminal residue" evidence="2">
    <location>
        <position position="376"/>
    </location>
</feature>
<evidence type="ECO:0000256" key="1">
    <source>
        <dbReference type="SAM" id="MobiDB-lite"/>
    </source>
</evidence>
<evidence type="ECO:0000313" key="3">
    <source>
        <dbReference type="Proteomes" id="UP000789396"/>
    </source>
</evidence>
<comment type="caution">
    <text evidence="2">The sequence shown here is derived from an EMBL/GenBank/DDBJ whole genome shotgun (WGS) entry which is preliminary data.</text>
</comment>
<name>A0A9N8WN82_9GLOM</name>
<dbReference type="AlphaFoldDB" id="A0A9N8WN82"/>
<gene>
    <name evidence="2" type="ORF">RFULGI_LOCUS1985</name>
</gene>
<protein>
    <submittedName>
        <fullName evidence="2">16269_t:CDS:1</fullName>
    </submittedName>
</protein>
<dbReference type="Proteomes" id="UP000789396">
    <property type="component" value="Unassembled WGS sequence"/>
</dbReference>
<organism evidence="2 3">
    <name type="scientific">Racocetra fulgida</name>
    <dbReference type="NCBI Taxonomy" id="60492"/>
    <lineage>
        <taxon>Eukaryota</taxon>
        <taxon>Fungi</taxon>
        <taxon>Fungi incertae sedis</taxon>
        <taxon>Mucoromycota</taxon>
        <taxon>Glomeromycotina</taxon>
        <taxon>Glomeromycetes</taxon>
        <taxon>Diversisporales</taxon>
        <taxon>Gigasporaceae</taxon>
        <taxon>Racocetra</taxon>
    </lineage>
</organism>
<accession>A0A9N8WN82</accession>
<keyword evidence="3" id="KW-1185">Reference proteome</keyword>
<sequence>TQHRLNQIDPLQTLTSTDQELHKVEMKLIMTNHVIEDQNKQERDQEKHQFEYNALCAIGNDLDMALSATFEDEAIRFVESAHAKTADRTVVLNVAKEYGWEVATALPQSKNEDLVEYGINHTEDETLMSQTEKEVDHICLRRQKLLTIVQEKETHPSHAITAEESVTMQIIVSLDLINIHQNDIHENRQDMAHPPRPYKELQCKKTEVLTKLAINNKELIEMDRYVCFDNIAEGSMQALPNNDIKEKTDNETLTYQDSENPDNDMPESSEFAADKDNENNDCEVLDNETISIQAPQGVQNPPRIIGRGRPSKCRFMSSIEKKQNQGKTSSRGLYKCRQCGEEKETPKLEYGYADLFSNWPSFHVVVQIFSNAYHYS</sequence>